<sequence>MGFESSNGDEGDLTRVTQKHFAMPSSSLIKVIFRPR</sequence>
<gene>
    <name evidence="1" type="ORF">S01H4_45652</name>
</gene>
<protein>
    <submittedName>
        <fullName evidence="1">Uncharacterized protein</fullName>
    </submittedName>
</protein>
<proteinExistence type="predicted"/>
<feature type="non-terminal residue" evidence="1">
    <location>
        <position position="36"/>
    </location>
</feature>
<organism evidence="1">
    <name type="scientific">marine sediment metagenome</name>
    <dbReference type="NCBI Taxonomy" id="412755"/>
    <lineage>
        <taxon>unclassified sequences</taxon>
        <taxon>metagenomes</taxon>
        <taxon>ecological metagenomes</taxon>
    </lineage>
</organism>
<dbReference type="AlphaFoldDB" id="X1D6V1"/>
<comment type="caution">
    <text evidence="1">The sequence shown here is derived from an EMBL/GenBank/DDBJ whole genome shotgun (WGS) entry which is preliminary data.</text>
</comment>
<accession>X1D6V1</accession>
<dbReference type="EMBL" id="BART01025433">
    <property type="protein sequence ID" value="GAH00839.1"/>
    <property type="molecule type" value="Genomic_DNA"/>
</dbReference>
<evidence type="ECO:0000313" key="1">
    <source>
        <dbReference type="EMBL" id="GAH00839.1"/>
    </source>
</evidence>
<name>X1D6V1_9ZZZZ</name>
<reference evidence="1" key="1">
    <citation type="journal article" date="2014" name="Front. Microbiol.">
        <title>High frequency of phylogenetically diverse reductive dehalogenase-homologous genes in deep subseafloor sedimentary metagenomes.</title>
        <authorList>
            <person name="Kawai M."/>
            <person name="Futagami T."/>
            <person name="Toyoda A."/>
            <person name="Takaki Y."/>
            <person name="Nishi S."/>
            <person name="Hori S."/>
            <person name="Arai W."/>
            <person name="Tsubouchi T."/>
            <person name="Morono Y."/>
            <person name="Uchiyama I."/>
            <person name="Ito T."/>
            <person name="Fujiyama A."/>
            <person name="Inagaki F."/>
            <person name="Takami H."/>
        </authorList>
    </citation>
    <scope>NUCLEOTIDE SEQUENCE</scope>
    <source>
        <strain evidence="1">Expedition CK06-06</strain>
    </source>
</reference>